<dbReference type="InterPro" id="IPR047198">
    <property type="entry name" value="DDP-like_NUDIX"/>
</dbReference>
<keyword evidence="6" id="KW-0732">Signal</keyword>
<evidence type="ECO:0000256" key="6">
    <source>
        <dbReference type="SAM" id="SignalP"/>
    </source>
</evidence>
<organism evidence="8 9">
    <name type="scientific">Phytophthora oleae</name>
    <dbReference type="NCBI Taxonomy" id="2107226"/>
    <lineage>
        <taxon>Eukaryota</taxon>
        <taxon>Sar</taxon>
        <taxon>Stramenopiles</taxon>
        <taxon>Oomycota</taxon>
        <taxon>Peronosporomycetes</taxon>
        <taxon>Peronosporales</taxon>
        <taxon>Peronosporaceae</taxon>
        <taxon>Phytophthora</taxon>
    </lineage>
</organism>
<evidence type="ECO:0000256" key="3">
    <source>
        <dbReference type="ARBA" id="ARBA00022801"/>
    </source>
</evidence>
<evidence type="ECO:0000313" key="8">
    <source>
        <dbReference type="EMBL" id="KAL3657160.1"/>
    </source>
</evidence>
<dbReference type="PROSITE" id="PS00893">
    <property type="entry name" value="NUDIX_BOX"/>
    <property type="match status" value="1"/>
</dbReference>
<dbReference type="SUPFAM" id="SSF55811">
    <property type="entry name" value="Nudix"/>
    <property type="match status" value="1"/>
</dbReference>
<comment type="caution">
    <text evidence="8">The sequence shown here is derived from an EMBL/GenBank/DDBJ whole genome shotgun (WGS) entry which is preliminary data.</text>
</comment>
<reference evidence="8 9" key="1">
    <citation type="submission" date="2024-09" db="EMBL/GenBank/DDBJ databases">
        <title>Genome sequencing and assembly of Phytophthora oleae, isolate VK10A, causative agent of rot of olive drupes.</title>
        <authorList>
            <person name="Conti Taguali S."/>
            <person name="Riolo M."/>
            <person name="La Spada F."/>
            <person name="Cacciola S.O."/>
            <person name="Dionisio G."/>
        </authorList>
    </citation>
    <scope>NUCLEOTIDE SEQUENCE [LARGE SCALE GENOMIC DNA]</scope>
    <source>
        <strain evidence="8 9">VK10A</strain>
    </source>
</reference>
<keyword evidence="4" id="KW-0460">Magnesium</keyword>
<evidence type="ECO:0000256" key="1">
    <source>
        <dbReference type="ARBA" id="ARBA00001946"/>
    </source>
</evidence>
<feature type="compositionally biased region" description="Acidic residues" evidence="5">
    <location>
        <begin position="58"/>
        <end position="81"/>
    </location>
</feature>
<proteinExistence type="predicted"/>
<protein>
    <recommendedName>
        <fullName evidence="7">Nudix hydrolase domain-containing protein</fullName>
    </recommendedName>
</protein>
<dbReference type="PANTHER" id="PTHR12629:SF0">
    <property type="entry name" value="DIPHOSPHOINOSITOL-POLYPHOSPHATE DIPHOSPHATASE"/>
    <property type="match status" value="1"/>
</dbReference>
<gene>
    <name evidence="8" type="ORF">V7S43_017954</name>
</gene>
<comment type="cofactor">
    <cofactor evidence="1">
        <name>Mg(2+)</name>
        <dbReference type="ChEBI" id="CHEBI:18420"/>
    </cofactor>
</comment>
<dbReference type="InterPro" id="IPR015797">
    <property type="entry name" value="NUDIX_hydrolase-like_dom_sf"/>
</dbReference>
<keyword evidence="3" id="KW-0378">Hydrolase</keyword>
<evidence type="ECO:0000256" key="2">
    <source>
        <dbReference type="ARBA" id="ARBA00022723"/>
    </source>
</evidence>
<feature type="region of interest" description="Disordered" evidence="5">
    <location>
        <begin position="52"/>
        <end position="81"/>
    </location>
</feature>
<feature type="domain" description="Nudix hydrolase" evidence="7">
    <location>
        <begin position="226"/>
        <end position="352"/>
    </location>
</feature>
<sequence>MRVLSLVALLAFVSAQFGAANGDRTGIAAVNSDTDLLPRVLAAEYKQDKRSLRRYDPDELDERDSEEEADSEEEVDSEEEERGAIFGLEKVDDVVSKVAKTDDAVSKAAKADDFVEKAGKASTQWKALMQKNLKPLAETGVLVKKLRTNALYKDVELEKLSLLALRQLDDVERIRVVDIKNKVKGTKATADGMRRKMEHTKDMKIAPAQFLESHVGREVQLLGKNGERLLSAAVVSRSSDDVNGKVLLISSSNPKKGDFLLPKGGWDDGEAIEKAALREVIEEGGVNAKLLHKLGNFEFTEGSTAYAYMMKSGTVYDDWAESLRYRIWVSYDDAIALLAKRPYMADVVRKAKETDELIKLKELPAADSKLEKIKLDIN</sequence>
<keyword evidence="2" id="KW-0479">Metal-binding</keyword>
<dbReference type="CDD" id="cd04666">
    <property type="entry name" value="NUDIX_DIPP2_like_Nudt4"/>
    <property type="match status" value="1"/>
</dbReference>
<dbReference type="PANTHER" id="PTHR12629">
    <property type="entry name" value="DIPHOSPHOINOSITOL POLYPHOSPHATE PHOSPHOHYDROLASE"/>
    <property type="match status" value="1"/>
</dbReference>
<keyword evidence="9" id="KW-1185">Reference proteome</keyword>
<name>A0ABD3EVU6_9STRA</name>
<dbReference type="Pfam" id="PF00293">
    <property type="entry name" value="NUDIX"/>
    <property type="match status" value="1"/>
</dbReference>
<accession>A0ABD3EVU6</accession>
<feature type="chain" id="PRO_5044821833" description="Nudix hydrolase domain-containing protein" evidence="6">
    <location>
        <begin position="23"/>
        <end position="378"/>
    </location>
</feature>
<dbReference type="GO" id="GO:0016787">
    <property type="term" value="F:hydrolase activity"/>
    <property type="evidence" value="ECO:0007669"/>
    <property type="project" value="UniProtKB-KW"/>
</dbReference>
<dbReference type="InterPro" id="IPR000086">
    <property type="entry name" value="NUDIX_hydrolase_dom"/>
</dbReference>
<dbReference type="Proteomes" id="UP001632037">
    <property type="component" value="Unassembled WGS sequence"/>
</dbReference>
<dbReference type="AlphaFoldDB" id="A0ABD3EVU6"/>
<feature type="signal peptide" evidence="6">
    <location>
        <begin position="1"/>
        <end position="22"/>
    </location>
</feature>
<evidence type="ECO:0000256" key="5">
    <source>
        <dbReference type="SAM" id="MobiDB-lite"/>
    </source>
</evidence>
<dbReference type="EMBL" id="JBIMZQ010000068">
    <property type="protein sequence ID" value="KAL3657160.1"/>
    <property type="molecule type" value="Genomic_DNA"/>
</dbReference>
<dbReference type="Gene3D" id="3.90.79.10">
    <property type="entry name" value="Nucleoside Triphosphate Pyrophosphohydrolase"/>
    <property type="match status" value="1"/>
</dbReference>
<evidence type="ECO:0000259" key="7">
    <source>
        <dbReference type="PROSITE" id="PS51462"/>
    </source>
</evidence>
<dbReference type="PROSITE" id="PS51462">
    <property type="entry name" value="NUDIX"/>
    <property type="match status" value="1"/>
</dbReference>
<dbReference type="InterPro" id="IPR020084">
    <property type="entry name" value="NUDIX_hydrolase_CS"/>
</dbReference>
<evidence type="ECO:0000313" key="9">
    <source>
        <dbReference type="Proteomes" id="UP001632037"/>
    </source>
</evidence>
<evidence type="ECO:0000256" key="4">
    <source>
        <dbReference type="ARBA" id="ARBA00022842"/>
    </source>
</evidence>
<dbReference type="GO" id="GO:0046872">
    <property type="term" value="F:metal ion binding"/>
    <property type="evidence" value="ECO:0007669"/>
    <property type="project" value="UniProtKB-KW"/>
</dbReference>